<keyword evidence="6" id="KW-0808">Transferase</keyword>
<comment type="subcellular location">
    <subcellularLocation>
        <location evidence="2">Cell membrane</location>
        <topology evidence="2">Multi-pass membrane protein</topology>
    </subcellularLocation>
</comment>
<dbReference type="EC" id="2.7.13.3" evidence="3"/>
<comment type="catalytic activity">
    <reaction evidence="1">
        <text>ATP + protein L-histidine = ADP + protein N-phospho-L-histidine.</text>
        <dbReference type="EC" id="2.7.13.3"/>
    </reaction>
</comment>
<dbReference type="InterPro" id="IPR004358">
    <property type="entry name" value="Sig_transdc_His_kin-like_C"/>
</dbReference>
<organism evidence="14 15">
    <name type="scientific">Desulfarculus baarsii (strain ATCC 33931 / DSM 2075 / LMG 7858 / VKM B-1802 / 2st14)</name>
    <dbReference type="NCBI Taxonomy" id="644282"/>
    <lineage>
        <taxon>Bacteria</taxon>
        <taxon>Pseudomonadati</taxon>
        <taxon>Thermodesulfobacteriota</taxon>
        <taxon>Desulfarculia</taxon>
        <taxon>Desulfarculales</taxon>
        <taxon>Desulfarculaceae</taxon>
        <taxon>Desulfarculus</taxon>
    </lineage>
</organism>
<dbReference type="InterPro" id="IPR036890">
    <property type="entry name" value="HATPase_C_sf"/>
</dbReference>
<dbReference type="InterPro" id="IPR036097">
    <property type="entry name" value="HisK_dim/P_sf"/>
</dbReference>
<dbReference type="SMART" id="SM00388">
    <property type="entry name" value="HisKA"/>
    <property type="match status" value="1"/>
</dbReference>
<dbReference type="InterPro" id="IPR003594">
    <property type="entry name" value="HATPase_dom"/>
</dbReference>
<dbReference type="CDD" id="cd00082">
    <property type="entry name" value="HisKA"/>
    <property type="match status" value="1"/>
</dbReference>
<keyword evidence="5" id="KW-0597">Phosphoprotein</keyword>
<name>E1QD66_DESB2</name>
<dbReference type="InterPro" id="IPR029151">
    <property type="entry name" value="Sensor-like_sf"/>
</dbReference>
<dbReference type="EMBL" id="CP002085">
    <property type="protein sequence ID" value="ADK83385.1"/>
    <property type="molecule type" value="Genomic_DNA"/>
</dbReference>
<dbReference type="Gene3D" id="1.10.287.130">
    <property type="match status" value="1"/>
</dbReference>
<feature type="transmembrane region" description="Helical" evidence="11">
    <location>
        <begin position="327"/>
        <end position="349"/>
    </location>
</feature>
<evidence type="ECO:0000256" key="3">
    <source>
        <dbReference type="ARBA" id="ARBA00012438"/>
    </source>
</evidence>
<accession>E1QD66</accession>
<dbReference type="Gene3D" id="6.10.340.10">
    <property type="match status" value="1"/>
</dbReference>
<dbReference type="SUPFAM" id="SSF55874">
    <property type="entry name" value="ATPase domain of HSP90 chaperone/DNA topoisomerase II/histidine kinase"/>
    <property type="match status" value="1"/>
</dbReference>
<keyword evidence="9 11" id="KW-1133">Transmembrane helix</keyword>
<dbReference type="OrthoDB" id="9781147at2"/>
<dbReference type="eggNOG" id="COG4191">
    <property type="taxonomic scope" value="Bacteria"/>
</dbReference>
<keyword evidence="7 11" id="KW-0812">Transmembrane</keyword>
<feature type="domain" description="HAMP" evidence="13">
    <location>
        <begin position="350"/>
        <end position="402"/>
    </location>
</feature>
<dbReference type="Proteomes" id="UP000009047">
    <property type="component" value="Chromosome"/>
</dbReference>
<dbReference type="SUPFAM" id="SSF47384">
    <property type="entry name" value="Homodimeric domain of signal transducing histidine kinase"/>
    <property type="match status" value="1"/>
</dbReference>
<dbReference type="KEGG" id="dbr:Deba_0006"/>
<dbReference type="STRING" id="644282.Deba_0006"/>
<dbReference type="InterPro" id="IPR005467">
    <property type="entry name" value="His_kinase_dom"/>
</dbReference>
<evidence type="ECO:0000256" key="5">
    <source>
        <dbReference type="ARBA" id="ARBA00022553"/>
    </source>
</evidence>
<dbReference type="GO" id="GO:0000155">
    <property type="term" value="F:phosphorelay sensor kinase activity"/>
    <property type="evidence" value="ECO:0007669"/>
    <property type="project" value="InterPro"/>
</dbReference>
<dbReference type="Pfam" id="PF02518">
    <property type="entry name" value="HATPase_c"/>
    <property type="match status" value="1"/>
</dbReference>
<dbReference type="RefSeq" id="WP_013256841.1">
    <property type="nucleotide sequence ID" value="NC_014365.1"/>
</dbReference>
<evidence type="ECO:0000256" key="4">
    <source>
        <dbReference type="ARBA" id="ARBA00022475"/>
    </source>
</evidence>
<evidence type="ECO:0000256" key="11">
    <source>
        <dbReference type="SAM" id="Phobius"/>
    </source>
</evidence>
<feature type="transmembrane region" description="Helical" evidence="11">
    <location>
        <begin position="15"/>
        <end position="39"/>
    </location>
</feature>
<dbReference type="SMART" id="SM00387">
    <property type="entry name" value="HATPase_c"/>
    <property type="match status" value="1"/>
</dbReference>
<dbReference type="AlphaFoldDB" id="E1QD66"/>
<dbReference type="PROSITE" id="PS50885">
    <property type="entry name" value="HAMP"/>
    <property type="match status" value="1"/>
</dbReference>
<dbReference type="SUPFAM" id="SSF158472">
    <property type="entry name" value="HAMP domain-like"/>
    <property type="match status" value="1"/>
</dbReference>
<evidence type="ECO:0000256" key="2">
    <source>
        <dbReference type="ARBA" id="ARBA00004651"/>
    </source>
</evidence>
<dbReference type="InterPro" id="IPR003661">
    <property type="entry name" value="HisK_dim/P_dom"/>
</dbReference>
<evidence type="ECO:0000256" key="10">
    <source>
        <dbReference type="ARBA" id="ARBA00023136"/>
    </source>
</evidence>
<dbReference type="HOGENOM" id="CLU_000445_89_21_7"/>
<dbReference type="Pfam" id="PF00512">
    <property type="entry name" value="HisKA"/>
    <property type="match status" value="1"/>
</dbReference>
<evidence type="ECO:0000313" key="14">
    <source>
        <dbReference type="EMBL" id="ADK83385.1"/>
    </source>
</evidence>
<dbReference type="SMART" id="SM00304">
    <property type="entry name" value="HAMP"/>
    <property type="match status" value="1"/>
</dbReference>
<evidence type="ECO:0000313" key="15">
    <source>
        <dbReference type="Proteomes" id="UP000009047"/>
    </source>
</evidence>
<feature type="domain" description="Histidine kinase" evidence="12">
    <location>
        <begin position="427"/>
        <end position="643"/>
    </location>
</feature>
<evidence type="ECO:0000256" key="6">
    <source>
        <dbReference type="ARBA" id="ARBA00022679"/>
    </source>
</evidence>
<dbReference type="PANTHER" id="PTHR43065">
    <property type="entry name" value="SENSOR HISTIDINE KINASE"/>
    <property type="match status" value="1"/>
</dbReference>
<dbReference type="PRINTS" id="PR00344">
    <property type="entry name" value="BCTRLSENSOR"/>
</dbReference>
<dbReference type="Pfam" id="PF00672">
    <property type="entry name" value="HAMP"/>
    <property type="match status" value="1"/>
</dbReference>
<evidence type="ECO:0000259" key="12">
    <source>
        <dbReference type="PROSITE" id="PS50109"/>
    </source>
</evidence>
<dbReference type="Pfam" id="PF17202">
    <property type="entry name" value="sCache_3_3"/>
    <property type="match status" value="1"/>
</dbReference>
<evidence type="ECO:0000256" key="1">
    <source>
        <dbReference type="ARBA" id="ARBA00000085"/>
    </source>
</evidence>
<protein>
    <recommendedName>
        <fullName evidence="3">histidine kinase</fullName>
        <ecNumber evidence="3">2.7.13.3</ecNumber>
    </recommendedName>
</protein>
<sequence length="650" mass="69719">MNLAGRLWRSTRVRLIVSFVAVALLVGVASFLVGGRLLYEAVLSEAASRVRLDLNAAREIYQSRTRSIELALSVAIAGDQVQRLLTDGDAAALKAWLDRLAREAGLDFLGLAARDGRVLARIGPGPLGGRDVDLPVVAQALAAGRPMGGTVVMDAASLAAEDPALARRAVVRPVATARADPAPEGARTEALCLAAAAPLSREGLALYGGVLLSRDKAIVDTVGQTVFKNESFAGRQLGTATIFLGDLRVSTNVRAPDGSRAIGTRASREVAEEVLGRGGVWSGRAFVAYDWQITAYEPIVDVNGQRVGMLYVGVLEAKYAGLWRQTLMVFALTTLACLVVAVGLGAYLAERITRPVNQLIAASERVARGDFSPEVGPIVRSDLGLLQRGFQEMLLALGERERRQQEESEKRLLQSEKQALVGRLAAGVAHEINNPLTGVLTFTHLLLRRGDLPAEVVHDLQTIAAQTERVRKIVKGLLDFSRQTKLEAQPSDLNPLVAAAVKLMTNQALLKGVRLHFDPQEEFPVMNLDRSQMQGVLINMIINALDATPPGGEVAVITRPGDPARRGGRQGVEILVRDTGCGIAPEHLDKLFDPFFTTKEVGQGTGLGLAVSQGVVARHGGEITVRSKPGQGSTFTIWLPEEIRSEGYDW</sequence>
<gene>
    <name evidence="14" type="ordered locus">Deba_0006</name>
</gene>
<dbReference type="SUPFAM" id="SSF103190">
    <property type="entry name" value="Sensory domain-like"/>
    <property type="match status" value="1"/>
</dbReference>
<dbReference type="Gene3D" id="3.30.565.10">
    <property type="entry name" value="Histidine kinase-like ATPase, C-terminal domain"/>
    <property type="match status" value="1"/>
</dbReference>
<keyword evidence="4" id="KW-1003">Cell membrane</keyword>
<evidence type="ECO:0000256" key="8">
    <source>
        <dbReference type="ARBA" id="ARBA00022777"/>
    </source>
</evidence>
<dbReference type="CDD" id="cd06225">
    <property type="entry name" value="HAMP"/>
    <property type="match status" value="1"/>
</dbReference>
<dbReference type="InterPro" id="IPR003660">
    <property type="entry name" value="HAMP_dom"/>
</dbReference>
<evidence type="ECO:0000259" key="13">
    <source>
        <dbReference type="PROSITE" id="PS50885"/>
    </source>
</evidence>
<keyword evidence="10 11" id="KW-0472">Membrane</keyword>
<evidence type="ECO:0000256" key="9">
    <source>
        <dbReference type="ARBA" id="ARBA00022989"/>
    </source>
</evidence>
<proteinExistence type="predicted"/>
<evidence type="ECO:0000256" key="7">
    <source>
        <dbReference type="ARBA" id="ARBA00022692"/>
    </source>
</evidence>
<reference evidence="14 15" key="1">
    <citation type="journal article" date="2010" name="Stand. Genomic Sci.">
        <title>Complete genome sequence of Desulfarculus baarsii type strain (2st14).</title>
        <authorList>
            <person name="Sun H."/>
            <person name="Spring S."/>
            <person name="Lapidus A."/>
            <person name="Davenport K."/>
            <person name="Del Rio T.G."/>
            <person name="Tice H."/>
            <person name="Nolan M."/>
            <person name="Copeland A."/>
            <person name="Cheng J.F."/>
            <person name="Lucas S."/>
            <person name="Tapia R."/>
            <person name="Goodwin L."/>
            <person name="Pitluck S."/>
            <person name="Ivanova N."/>
            <person name="Pagani I."/>
            <person name="Mavromatis K."/>
            <person name="Ovchinnikova G."/>
            <person name="Pati A."/>
            <person name="Chen A."/>
            <person name="Palaniappan K."/>
            <person name="Hauser L."/>
            <person name="Chang Y.J."/>
            <person name="Jeffries C.D."/>
            <person name="Detter J.C."/>
            <person name="Han C."/>
            <person name="Rohde M."/>
            <person name="Brambilla E."/>
            <person name="Goker M."/>
            <person name="Woyke T."/>
            <person name="Bristow J."/>
            <person name="Eisen J.A."/>
            <person name="Markowitz V."/>
            <person name="Hugenholtz P."/>
            <person name="Kyrpides N.C."/>
            <person name="Klenk H.P."/>
            <person name="Land M."/>
        </authorList>
    </citation>
    <scope>NUCLEOTIDE SEQUENCE [LARGE SCALE GENOMIC DNA]</scope>
    <source>
        <strain evidence="15">ATCC 33931 / DSM 2075 / LMG 7858 / VKM B-1802 / 2st14</strain>
    </source>
</reference>
<keyword evidence="8 14" id="KW-0418">Kinase</keyword>
<dbReference type="InterPro" id="IPR033463">
    <property type="entry name" value="sCache_3"/>
</dbReference>
<dbReference type="GO" id="GO:0005886">
    <property type="term" value="C:plasma membrane"/>
    <property type="evidence" value="ECO:0007669"/>
    <property type="project" value="UniProtKB-SubCell"/>
</dbReference>
<dbReference type="PANTHER" id="PTHR43065:SF42">
    <property type="entry name" value="TWO-COMPONENT SENSOR PPRA"/>
    <property type="match status" value="1"/>
</dbReference>
<keyword evidence="15" id="KW-1185">Reference proteome</keyword>
<dbReference type="PROSITE" id="PS50109">
    <property type="entry name" value="HIS_KIN"/>
    <property type="match status" value="1"/>
</dbReference>